<dbReference type="Pfam" id="PF13776">
    <property type="entry name" value="DUF4172"/>
    <property type="match status" value="1"/>
</dbReference>
<organism evidence="2 3">
    <name type="scientific">Azospirillum oleiclasticum</name>
    <dbReference type="NCBI Taxonomy" id="2735135"/>
    <lineage>
        <taxon>Bacteria</taxon>
        <taxon>Pseudomonadati</taxon>
        <taxon>Pseudomonadota</taxon>
        <taxon>Alphaproteobacteria</taxon>
        <taxon>Rhodospirillales</taxon>
        <taxon>Azospirillaceae</taxon>
        <taxon>Azospirillum</taxon>
    </lineage>
</organism>
<dbReference type="EMBL" id="JABFDB010000027">
    <property type="protein sequence ID" value="NYZ23380.1"/>
    <property type="molecule type" value="Genomic_DNA"/>
</dbReference>
<dbReference type="SUPFAM" id="SSF140931">
    <property type="entry name" value="Fic-like"/>
    <property type="match status" value="1"/>
</dbReference>
<dbReference type="InterPro" id="IPR003812">
    <property type="entry name" value="Fido"/>
</dbReference>
<accession>A0ABX2THZ8</accession>
<dbReference type="InterPro" id="IPR025230">
    <property type="entry name" value="DUF4172"/>
</dbReference>
<dbReference type="Proteomes" id="UP000584642">
    <property type="component" value="Unassembled WGS sequence"/>
</dbReference>
<evidence type="ECO:0000313" key="2">
    <source>
        <dbReference type="EMBL" id="NYZ23380.1"/>
    </source>
</evidence>
<dbReference type="PROSITE" id="PS51459">
    <property type="entry name" value="FIDO"/>
    <property type="match status" value="1"/>
</dbReference>
<feature type="domain" description="Fido" evidence="1">
    <location>
        <begin position="122"/>
        <end position="279"/>
    </location>
</feature>
<dbReference type="InterPro" id="IPR036597">
    <property type="entry name" value="Fido-like_dom_sf"/>
</dbReference>
<keyword evidence="3" id="KW-1185">Reference proteome</keyword>
<dbReference type="Gene3D" id="1.10.3290.10">
    <property type="entry name" value="Fido-like domain"/>
    <property type="match status" value="1"/>
</dbReference>
<proteinExistence type="predicted"/>
<dbReference type="PANTHER" id="PTHR13504:SF33">
    <property type="entry name" value="FIC FAMILY PROTEIN"/>
    <property type="match status" value="1"/>
</dbReference>
<dbReference type="InterPro" id="IPR036390">
    <property type="entry name" value="WH_DNA-bd_sf"/>
</dbReference>
<gene>
    <name evidence="2" type="ORF">HND93_27080</name>
</gene>
<name>A0ABX2THZ8_9PROT</name>
<comment type="caution">
    <text evidence="2">The sequence shown here is derived from an EMBL/GenBank/DDBJ whole genome shotgun (WGS) entry which is preliminary data.</text>
</comment>
<sequence length="380" mass="41766">MSTGGAENVTYVWETGNWPHWRWDAARIEAPLAAARHRQGWLLGRMQAMGFALQREAALGTMTQDVVTTSAIEGETLNREQVRSSLARRLGMDAGGVPVTQRGIDGIVEVTLDAVFRHAAPLTAERLSGWHAALFPTGYSGMRRIRVGGWRRPEDGPMEIVSGPIGGERVHYEAPPAERLGREMAAFLDWFESEDGIDPVLRAALAHLWFVTIHPFEDGNGRIARAISDLALARSERTDHRFYSLSASIRADRDAYYAVLEATQKGDGDVTDWLGWFLGRLAHAIAEAGGTVGGVLRKAAFWERHRASGFNERQIKVLNRLLDGGFDGRLTSSEWAKLTKSSQDTATRDLKDLVEKGALRPGDGGGRSTHYVLVQPGDDA</sequence>
<dbReference type="InterPro" id="IPR036388">
    <property type="entry name" value="WH-like_DNA-bd_sf"/>
</dbReference>
<reference evidence="2 3" key="1">
    <citation type="submission" date="2020-05" db="EMBL/GenBank/DDBJ databases">
        <title>Azospirillum oleiclasticum sp. nov, a nitrogen-fixing and heavy crude oil-emulsifying bacterium isolated from the crude oil of Yumen Oilfield.</title>
        <authorList>
            <person name="Wu D."/>
            <person name="Cai M."/>
            <person name="Zhang X."/>
        </authorList>
    </citation>
    <scope>NUCLEOTIDE SEQUENCE [LARGE SCALE GENOMIC DNA]</scope>
    <source>
        <strain evidence="2 3">ROY-1-1-2</strain>
    </source>
</reference>
<dbReference type="Gene3D" id="1.10.10.10">
    <property type="entry name" value="Winged helix-like DNA-binding domain superfamily/Winged helix DNA-binding domain"/>
    <property type="match status" value="1"/>
</dbReference>
<dbReference type="Pfam" id="PF02661">
    <property type="entry name" value="Fic"/>
    <property type="match status" value="1"/>
</dbReference>
<evidence type="ECO:0000313" key="3">
    <source>
        <dbReference type="Proteomes" id="UP000584642"/>
    </source>
</evidence>
<evidence type="ECO:0000259" key="1">
    <source>
        <dbReference type="PROSITE" id="PS51459"/>
    </source>
</evidence>
<dbReference type="PANTHER" id="PTHR13504">
    <property type="entry name" value="FIDO DOMAIN-CONTAINING PROTEIN DDB_G0283145"/>
    <property type="match status" value="1"/>
</dbReference>
<dbReference type="InterPro" id="IPR040198">
    <property type="entry name" value="Fido_containing"/>
</dbReference>
<protein>
    <submittedName>
        <fullName evidence="2">Fic family protein</fullName>
    </submittedName>
</protein>
<dbReference type="SUPFAM" id="SSF46785">
    <property type="entry name" value="Winged helix' DNA-binding domain"/>
    <property type="match status" value="1"/>
</dbReference>